<evidence type="ECO:0000313" key="4">
    <source>
        <dbReference type="Proteomes" id="UP001271007"/>
    </source>
</evidence>
<gene>
    <name evidence="3" type="ORF">LTR09_005222</name>
</gene>
<feature type="compositionally biased region" description="Polar residues" evidence="2">
    <location>
        <begin position="148"/>
        <end position="166"/>
    </location>
</feature>
<dbReference type="PANTHER" id="PTHR39597:SF1">
    <property type="entry name" value="UBA DOMAIN-CONTAINING PROTEIN RUP1"/>
    <property type="match status" value="1"/>
</dbReference>
<dbReference type="InterPro" id="IPR055335">
    <property type="entry name" value="Ucp6/RUP1"/>
</dbReference>
<feature type="coiled-coil region" evidence="1">
    <location>
        <begin position="577"/>
        <end position="604"/>
    </location>
</feature>
<keyword evidence="1" id="KW-0175">Coiled coil</keyword>
<dbReference type="GO" id="GO:0005829">
    <property type="term" value="C:cytosol"/>
    <property type="evidence" value="ECO:0007669"/>
    <property type="project" value="TreeGrafter"/>
</dbReference>
<sequence length="869" mass="96105">MTRKRRGSPLITYSKKRPHRGAGHNFFNPLSSPSPPPPDPSDMSWYPSTDQIDRSQQPNPNPPPPRSQKEAMEPKEADVIQMIDITGLPRGDAVRYLKAKQTVDAAINAYFNGEDISSALAASTYDPHLMSADRDGGYDNNFRSLGASSAAATRPNSPTGSIMPSSSKEEDEQMQRGIEMSLRGDSGFGQRVQETGVVGPGGDKPVFGPAKREEYDQKNWGMTVRTSGDSRFGQAEEVIPDLDAEKRVLVEGEPRLLKQMPGGDYLPNFLTICGVVPAAREALLMRDWVQGEYGRDGEWWRGHPIAKPRIVHVGDGYAVDEVTDHQDEFFAEAQRLMAFLAESGRSYGSVGALTQAELLRRTSPVVTHSRTMLELFLTTWSIAASSNVGGDGDVSKVFSTTVGTNSMDGMSDPNLTLIDLEVALDKGQKTDLHERLDDLLWETNADDASMSDNWIERPGDVLVMRLHQANPGLQKELRVEVPAELYIDKYMKEHVEAVRETRAEMANGKRRMAKMDVIEDKLVHWKHPKKNEQMDTGHMLRHTLGYYTGQNLLDASKNDRNHTETLPEQPPHHQAIAQKLESLISNIETKLQTLRDEREKTRQAISAMSKGPPPGMQPEEQQHHYTLRGVATKPNTTYVLLPAEPAADPDLIQLDDAPPSEGRRAQWWRIEYRAEVAPPELHKQKIDDFDVLRAVELEHSSALLVYASDAAMDAEQFEPGLPEPLRKFVERDNLLFADELRAAESGGGGVATGYGGMSFDMTDVPRDSIEMRDHQQRDSMDSTRVEGYAGSDLGDDPPAYQDGGAPPEFGLGVDVKQGFARDEEMEDPPVAEIRLDGAEEQGEMVEGGRGVNGGTRKGVEGQNDGMGGY</sequence>
<feature type="compositionally biased region" description="Basic and acidic residues" evidence="2">
    <location>
        <begin position="772"/>
        <end position="784"/>
    </location>
</feature>
<name>A0AAJ0DH51_9PEZI</name>
<reference evidence="3" key="1">
    <citation type="submission" date="2023-04" db="EMBL/GenBank/DDBJ databases">
        <title>Black Yeasts Isolated from many extreme environments.</title>
        <authorList>
            <person name="Coleine C."/>
            <person name="Stajich J.E."/>
            <person name="Selbmann L."/>
        </authorList>
    </citation>
    <scope>NUCLEOTIDE SEQUENCE</scope>
    <source>
        <strain evidence="3">CCFEE 5312</strain>
    </source>
</reference>
<protein>
    <recommendedName>
        <fullName evidence="5">Ubiquitin interaction domain-containing protein</fullName>
    </recommendedName>
</protein>
<dbReference type="Proteomes" id="UP001271007">
    <property type="component" value="Unassembled WGS sequence"/>
</dbReference>
<organism evidence="3 4">
    <name type="scientific">Extremus antarcticus</name>
    <dbReference type="NCBI Taxonomy" id="702011"/>
    <lineage>
        <taxon>Eukaryota</taxon>
        <taxon>Fungi</taxon>
        <taxon>Dikarya</taxon>
        <taxon>Ascomycota</taxon>
        <taxon>Pezizomycotina</taxon>
        <taxon>Dothideomycetes</taxon>
        <taxon>Dothideomycetidae</taxon>
        <taxon>Mycosphaerellales</taxon>
        <taxon>Extremaceae</taxon>
        <taxon>Extremus</taxon>
    </lineage>
</organism>
<dbReference type="GO" id="GO:0005634">
    <property type="term" value="C:nucleus"/>
    <property type="evidence" value="ECO:0007669"/>
    <property type="project" value="TreeGrafter"/>
</dbReference>
<evidence type="ECO:0000256" key="2">
    <source>
        <dbReference type="SAM" id="MobiDB-lite"/>
    </source>
</evidence>
<dbReference type="EMBL" id="JAWDJX010000014">
    <property type="protein sequence ID" value="KAK3053942.1"/>
    <property type="molecule type" value="Genomic_DNA"/>
</dbReference>
<evidence type="ECO:0000313" key="3">
    <source>
        <dbReference type="EMBL" id="KAK3053942.1"/>
    </source>
</evidence>
<dbReference type="AlphaFoldDB" id="A0AAJ0DH51"/>
<accession>A0AAJ0DH51</accession>
<feature type="region of interest" description="Disordered" evidence="2">
    <location>
        <begin position="1"/>
        <end position="73"/>
    </location>
</feature>
<feature type="region of interest" description="Disordered" evidence="2">
    <location>
        <begin position="772"/>
        <end position="803"/>
    </location>
</feature>
<keyword evidence="4" id="KW-1185">Reference proteome</keyword>
<evidence type="ECO:0000256" key="1">
    <source>
        <dbReference type="SAM" id="Coils"/>
    </source>
</evidence>
<feature type="compositionally biased region" description="Low complexity" evidence="2">
    <location>
        <begin position="41"/>
        <end position="58"/>
    </location>
</feature>
<evidence type="ECO:0008006" key="5">
    <source>
        <dbReference type="Google" id="ProtNLM"/>
    </source>
</evidence>
<comment type="caution">
    <text evidence="3">The sequence shown here is derived from an EMBL/GenBank/DDBJ whole genome shotgun (WGS) entry which is preliminary data.</text>
</comment>
<dbReference type="PANTHER" id="PTHR39597">
    <property type="entry name" value="UBA DOMAIN-CONTAINING PROTEIN RUP1"/>
    <property type="match status" value="1"/>
</dbReference>
<feature type="region of interest" description="Disordered" evidence="2">
    <location>
        <begin position="835"/>
        <end position="869"/>
    </location>
</feature>
<proteinExistence type="predicted"/>
<dbReference type="GO" id="GO:0016579">
    <property type="term" value="P:protein deubiquitination"/>
    <property type="evidence" value="ECO:0007669"/>
    <property type="project" value="TreeGrafter"/>
</dbReference>
<feature type="region of interest" description="Disordered" evidence="2">
    <location>
        <begin position="148"/>
        <end position="174"/>
    </location>
</feature>
<feature type="compositionally biased region" description="Gly residues" evidence="2">
    <location>
        <begin position="845"/>
        <end position="856"/>
    </location>
</feature>